<dbReference type="RefSeq" id="WP_118325391.1">
    <property type="nucleotide sequence ID" value="NZ_QRYH01000014.1"/>
</dbReference>
<dbReference type="Proteomes" id="UP000265489">
    <property type="component" value="Unassembled WGS sequence"/>
</dbReference>
<accession>A0A395W5S6</accession>
<evidence type="ECO:0000313" key="1">
    <source>
        <dbReference type="EMBL" id="RGU90730.1"/>
    </source>
</evidence>
<proteinExistence type="predicted"/>
<protein>
    <submittedName>
        <fullName evidence="1">Uncharacterized protein</fullName>
    </submittedName>
</protein>
<reference evidence="1 2" key="1">
    <citation type="submission" date="2018-08" db="EMBL/GenBank/DDBJ databases">
        <title>A genome reference for cultivated species of the human gut microbiota.</title>
        <authorList>
            <person name="Zou Y."/>
            <person name="Xue W."/>
            <person name="Luo G."/>
        </authorList>
    </citation>
    <scope>NUCLEOTIDE SEQUENCE [LARGE SCALE GENOMIC DNA]</scope>
    <source>
        <strain evidence="1 2">AF15-20</strain>
    </source>
</reference>
<dbReference type="AlphaFoldDB" id="A0A395W5S6"/>
<dbReference type="EMBL" id="QRYQ01000015">
    <property type="protein sequence ID" value="RGU90730.1"/>
    <property type="molecule type" value="Genomic_DNA"/>
</dbReference>
<sequence length="61" mass="6570">MIKLKKTVIGKSTLSSVQPRACACRNVCTGDATTTPGQWIRKDQNDYMRNTASAAGAVTPR</sequence>
<comment type="caution">
    <text evidence="1">The sequence shown here is derived from an EMBL/GenBank/DDBJ whole genome shotgun (WGS) entry which is preliminary data.</text>
</comment>
<evidence type="ECO:0000313" key="2">
    <source>
        <dbReference type="Proteomes" id="UP000265489"/>
    </source>
</evidence>
<gene>
    <name evidence="1" type="ORF">DWW32_08010</name>
</gene>
<organism evidence="1 2">
    <name type="scientific">Holdemanella biformis</name>
    <dbReference type="NCBI Taxonomy" id="1735"/>
    <lineage>
        <taxon>Bacteria</taxon>
        <taxon>Bacillati</taxon>
        <taxon>Bacillota</taxon>
        <taxon>Erysipelotrichia</taxon>
        <taxon>Erysipelotrichales</taxon>
        <taxon>Erysipelotrichaceae</taxon>
        <taxon>Holdemanella</taxon>
    </lineage>
</organism>
<name>A0A395W5S6_9FIRM</name>
<dbReference type="GeneID" id="66579818"/>